<evidence type="ECO:0000313" key="4">
    <source>
        <dbReference type="EMBL" id="HEW46316.1"/>
    </source>
</evidence>
<organism evidence="2">
    <name type="scientific">Hydrogenobacter sp</name>
    <dbReference type="NCBI Taxonomy" id="2152829"/>
    <lineage>
        <taxon>Bacteria</taxon>
        <taxon>Pseudomonadati</taxon>
        <taxon>Aquificota</taxon>
        <taxon>Aquificia</taxon>
        <taxon>Aquificales</taxon>
        <taxon>Aquificaceae</taxon>
        <taxon>Hydrogenobacter</taxon>
    </lineage>
</organism>
<dbReference type="PROSITE" id="PS51733">
    <property type="entry name" value="BPL_LPL_CATALYTIC"/>
    <property type="match status" value="1"/>
</dbReference>
<name>A0A7C2V2U4_9AQUI</name>
<dbReference type="SUPFAM" id="SSF55681">
    <property type="entry name" value="Class II aaRS and biotin synthetases"/>
    <property type="match status" value="1"/>
</dbReference>
<comment type="caution">
    <text evidence="2">The sequence shown here is derived from an EMBL/GenBank/DDBJ whole genome shotgun (WGS) entry which is preliminary data.</text>
</comment>
<dbReference type="Gene3D" id="3.30.930.10">
    <property type="entry name" value="Bira Bifunctional Protein, Domain 2"/>
    <property type="match status" value="1"/>
</dbReference>
<evidence type="ECO:0000313" key="3">
    <source>
        <dbReference type="EMBL" id="HEW45614.1"/>
    </source>
</evidence>
<dbReference type="EMBL" id="DSFP01000057">
    <property type="protein sequence ID" value="HEW46316.1"/>
    <property type="molecule type" value="Genomic_DNA"/>
</dbReference>
<dbReference type="EMBL" id="DSFP01000031">
    <property type="protein sequence ID" value="HEW45614.1"/>
    <property type="molecule type" value="Genomic_DNA"/>
</dbReference>
<dbReference type="Pfam" id="PF21948">
    <property type="entry name" value="LplA-B_cat"/>
    <property type="match status" value="1"/>
</dbReference>
<reference evidence="2" key="1">
    <citation type="journal article" date="2020" name="mSystems">
        <title>Genome- and Community-Level Interaction Insights into Carbon Utilization and Element Cycling Functions of Hydrothermarchaeota in Hydrothermal Sediment.</title>
        <authorList>
            <person name="Zhou Z."/>
            <person name="Liu Y."/>
            <person name="Xu W."/>
            <person name="Pan J."/>
            <person name="Luo Z.H."/>
            <person name="Li M."/>
        </authorList>
    </citation>
    <scope>NUCLEOTIDE SEQUENCE [LARGE SCALE GENOMIC DNA]</scope>
    <source>
        <strain evidence="2">SpSt-132</strain>
    </source>
</reference>
<dbReference type="InterPro" id="IPR050664">
    <property type="entry name" value="Octanoyltrans_LipM/LipL"/>
</dbReference>
<dbReference type="AlphaFoldDB" id="A0A7C2V2U4"/>
<evidence type="ECO:0000313" key="2">
    <source>
        <dbReference type="EMBL" id="HEW45434.1"/>
    </source>
</evidence>
<dbReference type="InterPro" id="IPR045864">
    <property type="entry name" value="aa-tRNA-synth_II/BPL/LPL"/>
</dbReference>
<dbReference type="PANTHER" id="PTHR43679">
    <property type="entry name" value="OCTANOYLTRANSFERASE LIPM-RELATED"/>
    <property type="match status" value="1"/>
</dbReference>
<gene>
    <name evidence="2" type="ORF">ENO47_02005</name>
    <name evidence="3" type="ORF">ENO47_02930</name>
    <name evidence="4" type="ORF">ENO47_06590</name>
</gene>
<dbReference type="PANTHER" id="PTHR43679:SF2">
    <property type="entry name" value="OCTANOYL-[GCVH]:PROTEIN N-OCTANOYLTRANSFERASE"/>
    <property type="match status" value="1"/>
</dbReference>
<dbReference type="GO" id="GO:0016874">
    <property type="term" value="F:ligase activity"/>
    <property type="evidence" value="ECO:0007669"/>
    <property type="project" value="UniProtKB-KW"/>
</dbReference>
<evidence type="ECO:0000259" key="1">
    <source>
        <dbReference type="PROSITE" id="PS51733"/>
    </source>
</evidence>
<proteinExistence type="predicted"/>
<sequence>MNIYKLGKLPNMLSTTLFHAMAELGYEGLILCEPEDTYISLGYFDKTEELIDLRKCKELGIGVIRRQTGGGAVLLAPGQVFYQLLLSKSKVPFKVEDAYRKLSQPVIRAYRRLGVEVEYKPINDLVVKESQRKISGQGSADIGKLFVFVGNILIRFDPDLMAELFALKDKSQREIVRKSLWENISWLERELKRRVKSEEVVEVLVEEFSKDFDFEGYASVPQDAFDLAERLREEMTSEETILEDTGRRHSAIKIREGVYVEIK</sequence>
<feature type="domain" description="BPL/LPL catalytic" evidence="1">
    <location>
        <begin position="23"/>
        <end position="216"/>
    </location>
</feature>
<dbReference type="InterPro" id="IPR004143">
    <property type="entry name" value="BPL_LPL_catalytic"/>
</dbReference>
<keyword evidence="2" id="KW-0436">Ligase</keyword>
<dbReference type="EMBL" id="DSFP01000027">
    <property type="protein sequence ID" value="HEW45434.1"/>
    <property type="molecule type" value="Genomic_DNA"/>
</dbReference>
<accession>A0A7C2V2U4</accession>
<protein>
    <submittedName>
        <fullName evidence="2">Lipoate--protein ligase family protein</fullName>
    </submittedName>
</protein>